<reference evidence="2 3" key="1">
    <citation type="submission" date="2021-03" db="EMBL/GenBank/DDBJ databases">
        <title>The complete genome sequence of Acetobacter sacchari TBRC 11175.</title>
        <authorList>
            <person name="Charoenyingcharoen P."/>
            <person name="Yukphan P."/>
        </authorList>
    </citation>
    <scope>NUCLEOTIDE SEQUENCE [LARGE SCALE GENOMIC DNA]</scope>
    <source>
        <strain evidence="2 3">TBRC 11175</strain>
    </source>
</reference>
<organism evidence="2 3">
    <name type="scientific">Acetobacter sacchari</name>
    <dbReference type="NCBI Taxonomy" id="2661687"/>
    <lineage>
        <taxon>Bacteria</taxon>
        <taxon>Pseudomonadati</taxon>
        <taxon>Pseudomonadota</taxon>
        <taxon>Alphaproteobacteria</taxon>
        <taxon>Acetobacterales</taxon>
        <taxon>Acetobacteraceae</taxon>
        <taxon>Acetobacter</taxon>
    </lineage>
</organism>
<dbReference type="EMBL" id="JAFVMF010000030">
    <property type="protein sequence ID" value="MBO1361785.1"/>
    <property type="molecule type" value="Genomic_DNA"/>
</dbReference>
<keyword evidence="3" id="KW-1185">Reference proteome</keyword>
<accession>A0ABS3M0Q7</accession>
<feature type="region of interest" description="Disordered" evidence="1">
    <location>
        <begin position="1"/>
        <end position="20"/>
    </location>
</feature>
<sequence>MSEDNNTPDGGVDQNTVRELQRARADLVTLRKENATIRGERDAAITERDDAIKSRDGYKGQIEKQRGEFEAQVAAANEAATKSKADADAAMSEREASYRAGLIRANAEAAATRLGAVDAKDAVRLMDLSSVTVADDGSFVGLDEVVAAAKESKGYLFAEAAKPGSVTGNTVSSPAPKPPQTGAPTNVRDLSPAEYEAAKRGYISESTRR</sequence>
<name>A0ABS3M0Q7_9PROT</name>
<evidence type="ECO:0000313" key="2">
    <source>
        <dbReference type="EMBL" id="MBO1361785.1"/>
    </source>
</evidence>
<feature type="region of interest" description="Disordered" evidence="1">
    <location>
        <begin position="164"/>
        <end position="209"/>
    </location>
</feature>
<gene>
    <name evidence="2" type="ORF">J2D73_18545</name>
</gene>
<proteinExistence type="predicted"/>
<dbReference type="InterPro" id="IPR009636">
    <property type="entry name" value="SCAF"/>
</dbReference>
<protein>
    <submittedName>
        <fullName evidence="2">Phage scaffolding protein</fullName>
    </submittedName>
</protein>
<evidence type="ECO:0000313" key="3">
    <source>
        <dbReference type="Proteomes" id="UP000664771"/>
    </source>
</evidence>
<dbReference type="Pfam" id="PF06810">
    <property type="entry name" value="Phage_scaffold"/>
    <property type="match status" value="1"/>
</dbReference>
<evidence type="ECO:0000256" key="1">
    <source>
        <dbReference type="SAM" id="MobiDB-lite"/>
    </source>
</evidence>
<dbReference type="RefSeq" id="WP_207883762.1">
    <property type="nucleotide sequence ID" value="NZ_JAFVMF010000030.1"/>
</dbReference>
<dbReference type="Proteomes" id="UP000664771">
    <property type="component" value="Unassembled WGS sequence"/>
</dbReference>
<comment type="caution">
    <text evidence="2">The sequence shown here is derived from an EMBL/GenBank/DDBJ whole genome shotgun (WGS) entry which is preliminary data.</text>
</comment>
<feature type="compositionally biased region" description="Polar residues" evidence="1">
    <location>
        <begin position="1"/>
        <end position="18"/>
    </location>
</feature>